<organism evidence="1 2">
    <name type="scientific">Streblomastix strix</name>
    <dbReference type="NCBI Taxonomy" id="222440"/>
    <lineage>
        <taxon>Eukaryota</taxon>
        <taxon>Metamonada</taxon>
        <taxon>Preaxostyla</taxon>
        <taxon>Oxymonadida</taxon>
        <taxon>Streblomastigidae</taxon>
        <taxon>Streblomastix</taxon>
    </lineage>
</organism>
<dbReference type="EMBL" id="SNRW01010328">
    <property type="protein sequence ID" value="KAA6376727.1"/>
    <property type="molecule type" value="Genomic_DNA"/>
</dbReference>
<dbReference type="AlphaFoldDB" id="A0A5J4V290"/>
<evidence type="ECO:0000313" key="2">
    <source>
        <dbReference type="Proteomes" id="UP000324800"/>
    </source>
</evidence>
<gene>
    <name evidence="1" type="ORF">EZS28_027745</name>
</gene>
<reference evidence="1 2" key="1">
    <citation type="submission" date="2019-03" db="EMBL/GenBank/DDBJ databases">
        <title>Single cell metagenomics reveals metabolic interactions within the superorganism composed of flagellate Streblomastix strix and complex community of Bacteroidetes bacteria on its surface.</title>
        <authorList>
            <person name="Treitli S.C."/>
            <person name="Kolisko M."/>
            <person name="Husnik F."/>
            <person name="Keeling P."/>
            <person name="Hampl V."/>
        </authorList>
    </citation>
    <scope>NUCLEOTIDE SEQUENCE [LARGE SCALE GENOMIC DNA]</scope>
    <source>
        <strain evidence="1">ST1C</strain>
    </source>
</reference>
<dbReference type="Proteomes" id="UP000324800">
    <property type="component" value="Unassembled WGS sequence"/>
</dbReference>
<evidence type="ECO:0000313" key="1">
    <source>
        <dbReference type="EMBL" id="KAA6376727.1"/>
    </source>
</evidence>
<comment type="caution">
    <text evidence="1">The sequence shown here is derived from an EMBL/GenBank/DDBJ whole genome shotgun (WGS) entry which is preliminary data.</text>
</comment>
<sequence length="79" mass="8918">MLSQDADLQKDGTFGIQFKLQQELIYGCNSYISNEAWFIIVEAVCSFESGVPFVNFDASIRALLEQLFAVYETEGVKQI</sequence>
<name>A0A5J4V290_9EUKA</name>
<accession>A0A5J4V290</accession>
<protein>
    <submittedName>
        <fullName evidence="1">Uncharacterized protein</fullName>
    </submittedName>
</protein>
<proteinExistence type="predicted"/>